<reference evidence="2" key="2">
    <citation type="journal article" date="2022" name="Microb. Genom.">
        <title>A chromosome-scale genome assembly of the tomato pathogen Cladosporium fulvum reveals a compartmentalized genome architecture and the presence of a dispensable chromosome.</title>
        <authorList>
            <person name="Zaccaron A.Z."/>
            <person name="Chen L.H."/>
            <person name="Samaras A."/>
            <person name="Stergiopoulos I."/>
        </authorList>
    </citation>
    <scope>NUCLEOTIDE SEQUENCE</scope>
    <source>
        <strain evidence="2">Race5_Kim</strain>
    </source>
</reference>
<name>A0A9Q8P2C3_PASFU</name>
<dbReference type="GeneID" id="71981748"/>
<feature type="compositionally biased region" description="Polar residues" evidence="1">
    <location>
        <begin position="11"/>
        <end position="27"/>
    </location>
</feature>
<evidence type="ECO:0000313" key="3">
    <source>
        <dbReference type="Proteomes" id="UP000756132"/>
    </source>
</evidence>
<dbReference type="KEGG" id="ffu:CLAFUR5_01870"/>
<dbReference type="OrthoDB" id="3648559at2759"/>
<dbReference type="Proteomes" id="UP000756132">
    <property type="component" value="Chromosome 1"/>
</dbReference>
<dbReference type="RefSeq" id="XP_047755241.1">
    <property type="nucleotide sequence ID" value="XM_047901018.1"/>
</dbReference>
<keyword evidence="3" id="KW-1185">Reference proteome</keyword>
<proteinExistence type="predicted"/>
<accession>A0A9Q8P2C3</accession>
<feature type="region of interest" description="Disordered" evidence="1">
    <location>
        <begin position="73"/>
        <end position="107"/>
    </location>
</feature>
<sequence length="107" mass="11681">MRDEWKGVLNAPSNTYNSKAVSPTSRGLTRAGRQIEAAGGDRIAGMTMATRAMKLKSPKASMWDLQTREVSARRQVGDVADSINRPPSTGDSGEKPWWKNVGMEEGM</sequence>
<reference evidence="2" key="1">
    <citation type="submission" date="2021-12" db="EMBL/GenBank/DDBJ databases">
        <authorList>
            <person name="Zaccaron A."/>
            <person name="Stergiopoulos I."/>
        </authorList>
    </citation>
    <scope>NUCLEOTIDE SEQUENCE</scope>
    <source>
        <strain evidence="2">Race5_Kim</strain>
    </source>
</reference>
<gene>
    <name evidence="2" type="ORF">CLAFUR5_01870</name>
</gene>
<protein>
    <submittedName>
        <fullName evidence="2">Uncharacterized protein</fullName>
    </submittedName>
</protein>
<feature type="region of interest" description="Disordered" evidence="1">
    <location>
        <begin position="1"/>
        <end position="36"/>
    </location>
</feature>
<evidence type="ECO:0000256" key="1">
    <source>
        <dbReference type="SAM" id="MobiDB-lite"/>
    </source>
</evidence>
<organism evidence="2 3">
    <name type="scientific">Passalora fulva</name>
    <name type="common">Tomato leaf mold</name>
    <name type="synonym">Cladosporium fulvum</name>
    <dbReference type="NCBI Taxonomy" id="5499"/>
    <lineage>
        <taxon>Eukaryota</taxon>
        <taxon>Fungi</taxon>
        <taxon>Dikarya</taxon>
        <taxon>Ascomycota</taxon>
        <taxon>Pezizomycotina</taxon>
        <taxon>Dothideomycetes</taxon>
        <taxon>Dothideomycetidae</taxon>
        <taxon>Mycosphaerellales</taxon>
        <taxon>Mycosphaerellaceae</taxon>
        <taxon>Fulvia</taxon>
    </lineage>
</organism>
<dbReference type="AlphaFoldDB" id="A0A9Q8P2C3"/>
<evidence type="ECO:0000313" key="2">
    <source>
        <dbReference type="EMBL" id="UJO10875.1"/>
    </source>
</evidence>
<dbReference type="EMBL" id="CP090163">
    <property type="protein sequence ID" value="UJO10875.1"/>
    <property type="molecule type" value="Genomic_DNA"/>
</dbReference>